<gene>
    <name evidence="1" type="ORF">GCM10009640_13980</name>
</gene>
<keyword evidence="2" id="KW-1185">Reference proteome</keyword>
<dbReference type="EMBL" id="BAAAKK010000004">
    <property type="protein sequence ID" value="GAA1421999.1"/>
    <property type="molecule type" value="Genomic_DNA"/>
</dbReference>
<reference evidence="1 2" key="1">
    <citation type="journal article" date="2019" name="Int. J. Syst. Evol. Microbiol.">
        <title>The Global Catalogue of Microorganisms (GCM) 10K type strain sequencing project: providing services to taxonomists for standard genome sequencing and annotation.</title>
        <authorList>
            <consortium name="The Broad Institute Genomics Platform"/>
            <consortium name="The Broad Institute Genome Sequencing Center for Infectious Disease"/>
            <person name="Wu L."/>
            <person name="Ma J."/>
        </authorList>
    </citation>
    <scope>NUCLEOTIDE SEQUENCE [LARGE SCALE GENOMIC DNA]</scope>
    <source>
        <strain evidence="1 2">JCM 12398</strain>
    </source>
</reference>
<evidence type="ECO:0000313" key="1">
    <source>
        <dbReference type="EMBL" id="GAA1421999.1"/>
    </source>
</evidence>
<accession>A0ABN1YT14</accession>
<name>A0ABN1YT14_9MICO</name>
<comment type="caution">
    <text evidence="1">The sequence shown here is derived from an EMBL/GenBank/DDBJ whole genome shotgun (WGS) entry which is preliminary data.</text>
</comment>
<sequence length="231" mass="23775">MRLVLALPGRWFRMPLGDPAAGERIRELATELVGGRDDRAGTRIALRRRLEAALERAGAGGAEQLHLGLALEPDVPMPAVASVYPGLPVPAESADADVVLAALVPLVLRAAHEPAGGTATPGDDDRVFAAGRSRILRRPAVRDVQADASTGNAPASGTAPAAGTVSAANTVPSLTIDYWLTVPGERRAALLHLDLPLLAPAALLLALGDAIALAARFEPTGGLAEELRADA</sequence>
<proteinExistence type="predicted"/>
<evidence type="ECO:0000313" key="2">
    <source>
        <dbReference type="Proteomes" id="UP001501266"/>
    </source>
</evidence>
<organism evidence="1 2">
    <name type="scientific">Agrococcus citreus</name>
    <dbReference type="NCBI Taxonomy" id="84643"/>
    <lineage>
        <taxon>Bacteria</taxon>
        <taxon>Bacillati</taxon>
        <taxon>Actinomycetota</taxon>
        <taxon>Actinomycetes</taxon>
        <taxon>Micrococcales</taxon>
        <taxon>Microbacteriaceae</taxon>
        <taxon>Agrococcus</taxon>
    </lineage>
</organism>
<dbReference type="RefSeq" id="WP_343918824.1">
    <property type="nucleotide sequence ID" value="NZ_BAAAKK010000004.1"/>
</dbReference>
<protein>
    <submittedName>
        <fullName evidence="1">Uncharacterized protein</fullName>
    </submittedName>
</protein>
<dbReference type="Proteomes" id="UP001501266">
    <property type="component" value="Unassembled WGS sequence"/>
</dbReference>